<dbReference type="InterPro" id="IPR018961">
    <property type="entry name" value="DnaJ_homolog_subfam-C_membr-28"/>
</dbReference>
<dbReference type="Pfam" id="PF09350">
    <property type="entry name" value="DJC28_CD"/>
    <property type="match status" value="1"/>
</dbReference>
<dbReference type="EMBL" id="CP130318">
    <property type="protein sequence ID" value="WNQ10928.1"/>
    <property type="molecule type" value="Genomic_DNA"/>
</dbReference>
<name>A0AA96LCZ6_9BACL</name>
<feature type="compositionally biased region" description="Basic and acidic residues" evidence="1">
    <location>
        <begin position="9"/>
        <end position="33"/>
    </location>
</feature>
<evidence type="ECO:0000256" key="1">
    <source>
        <dbReference type="SAM" id="MobiDB-lite"/>
    </source>
</evidence>
<dbReference type="InterPro" id="IPR052573">
    <property type="entry name" value="DnaJ_C_subfamily_28"/>
</dbReference>
<feature type="domain" description="DnaJ homologue subfamily C member 28 conserved" evidence="2">
    <location>
        <begin position="58"/>
        <end position="110"/>
    </location>
</feature>
<dbReference type="PANTHER" id="PTHR39158:SF1">
    <property type="entry name" value="DNAJ HOMOLOG SUBFAMILY C MEMBER 28"/>
    <property type="match status" value="1"/>
</dbReference>
<protein>
    <submittedName>
        <fullName evidence="3">DUF1992 domain-containing protein</fullName>
    </submittedName>
</protein>
<evidence type="ECO:0000259" key="2">
    <source>
        <dbReference type="Pfam" id="PF09350"/>
    </source>
</evidence>
<gene>
    <name evidence="3" type="ORF">MJA45_25485</name>
</gene>
<accession>A0AA96LCZ6</accession>
<dbReference type="Proteomes" id="UP001305702">
    <property type="component" value="Chromosome"/>
</dbReference>
<organism evidence="3 4">
    <name type="scientific">Paenibacillus aurantius</name>
    <dbReference type="NCBI Taxonomy" id="2918900"/>
    <lineage>
        <taxon>Bacteria</taxon>
        <taxon>Bacillati</taxon>
        <taxon>Bacillota</taxon>
        <taxon>Bacilli</taxon>
        <taxon>Bacillales</taxon>
        <taxon>Paenibacillaceae</taxon>
        <taxon>Paenibacillus</taxon>
    </lineage>
</organism>
<dbReference type="RefSeq" id="WP_315604704.1">
    <property type="nucleotide sequence ID" value="NZ_CP130318.1"/>
</dbReference>
<evidence type="ECO:0000313" key="4">
    <source>
        <dbReference type="Proteomes" id="UP001305702"/>
    </source>
</evidence>
<dbReference type="KEGG" id="paun:MJA45_25485"/>
<sequence length="174" mass="19518">MPLWPRRTPAGDKESRKPNRPKDAEPGTGEERPMIPLPAETLEDTDVALHAERQLIQWVDEAVDDFARRGGFDNLPGKGKPLKVPEGDVLQTIMQNAKIPPPWVMLRREIGVAMEYAVELMDSGAGEQAVDDQLLLINRQILELNLMAPSLSLHRRKVSRDTIREQAAKWNEGG</sequence>
<dbReference type="PANTHER" id="PTHR39158">
    <property type="entry name" value="OS08G0560600 PROTEIN"/>
    <property type="match status" value="1"/>
</dbReference>
<keyword evidence="4" id="KW-1185">Reference proteome</keyword>
<proteinExistence type="predicted"/>
<feature type="region of interest" description="Disordered" evidence="1">
    <location>
        <begin position="1"/>
        <end position="36"/>
    </location>
</feature>
<reference evidence="3 4" key="1">
    <citation type="submission" date="2022-02" db="EMBL/GenBank/DDBJ databases">
        <title>Paenibacillus sp. MBLB1776 Whole Genome Shotgun Sequencing.</title>
        <authorList>
            <person name="Hwang C.Y."/>
            <person name="Cho E.-S."/>
            <person name="Seo M.-J."/>
        </authorList>
    </citation>
    <scope>NUCLEOTIDE SEQUENCE [LARGE SCALE GENOMIC DNA]</scope>
    <source>
        <strain evidence="3 4">MBLB1776</strain>
    </source>
</reference>
<dbReference type="AlphaFoldDB" id="A0AA96LCZ6"/>
<evidence type="ECO:0000313" key="3">
    <source>
        <dbReference type="EMBL" id="WNQ10928.1"/>
    </source>
</evidence>